<sequence>MQLMNEHHLLKNVPDRYREVDTTIRRKIEEAKRNGPKNNVSRLKDCIVFKTHLTFIK</sequence>
<reference evidence="1 2" key="1">
    <citation type="journal article" date="2021" name="BMC Biol.">
        <title>Horizontally acquired antibacterial genes associated with adaptive radiation of ladybird beetles.</title>
        <authorList>
            <person name="Li H.S."/>
            <person name="Tang X.F."/>
            <person name="Huang Y.H."/>
            <person name="Xu Z.Y."/>
            <person name="Chen M.L."/>
            <person name="Du X.Y."/>
            <person name="Qiu B.Y."/>
            <person name="Chen P.T."/>
            <person name="Zhang W."/>
            <person name="Slipinski A."/>
            <person name="Escalona H.E."/>
            <person name="Waterhouse R.M."/>
            <person name="Zwick A."/>
            <person name="Pang H."/>
        </authorList>
    </citation>
    <scope>NUCLEOTIDE SEQUENCE [LARGE SCALE GENOMIC DNA]</scope>
    <source>
        <strain evidence="1">SYSU2018</strain>
    </source>
</reference>
<evidence type="ECO:0000313" key="2">
    <source>
        <dbReference type="Proteomes" id="UP001516400"/>
    </source>
</evidence>
<name>A0ABD2NFG4_9CUCU</name>
<organism evidence="1 2">
    <name type="scientific">Cryptolaemus montrouzieri</name>
    <dbReference type="NCBI Taxonomy" id="559131"/>
    <lineage>
        <taxon>Eukaryota</taxon>
        <taxon>Metazoa</taxon>
        <taxon>Ecdysozoa</taxon>
        <taxon>Arthropoda</taxon>
        <taxon>Hexapoda</taxon>
        <taxon>Insecta</taxon>
        <taxon>Pterygota</taxon>
        <taxon>Neoptera</taxon>
        <taxon>Endopterygota</taxon>
        <taxon>Coleoptera</taxon>
        <taxon>Polyphaga</taxon>
        <taxon>Cucujiformia</taxon>
        <taxon>Coccinelloidea</taxon>
        <taxon>Coccinellidae</taxon>
        <taxon>Scymninae</taxon>
        <taxon>Scymnini</taxon>
        <taxon>Cryptolaemus</taxon>
    </lineage>
</organism>
<protein>
    <submittedName>
        <fullName evidence="1">Uncharacterized protein</fullName>
    </submittedName>
</protein>
<proteinExistence type="predicted"/>
<comment type="caution">
    <text evidence="1">The sequence shown here is derived from an EMBL/GenBank/DDBJ whole genome shotgun (WGS) entry which is preliminary data.</text>
</comment>
<evidence type="ECO:0000313" key="1">
    <source>
        <dbReference type="EMBL" id="KAL3277285.1"/>
    </source>
</evidence>
<gene>
    <name evidence="1" type="ORF">HHI36_012635</name>
</gene>
<dbReference type="EMBL" id="JABFTP020000103">
    <property type="protein sequence ID" value="KAL3277285.1"/>
    <property type="molecule type" value="Genomic_DNA"/>
</dbReference>
<dbReference type="Proteomes" id="UP001516400">
    <property type="component" value="Unassembled WGS sequence"/>
</dbReference>
<dbReference type="AlphaFoldDB" id="A0ABD2NFG4"/>
<accession>A0ABD2NFG4</accession>
<keyword evidence="2" id="KW-1185">Reference proteome</keyword>
<feature type="non-terminal residue" evidence="1">
    <location>
        <position position="57"/>
    </location>
</feature>